<reference evidence="1 2" key="1">
    <citation type="submission" date="2013-05" db="EMBL/GenBank/DDBJ databases">
        <title>Draft genome sequence of Rubidibacter lacunae KORDI 51-2.</title>
        <authorList>
            <person name="Choi D.H."/>
            <person name="Noh J.H."/>
            <person name="Kwon K.-K."/>
            <person name="Lee J.-H."/>
            <person name="Ryu J.-Y."/>
        </authorList>
    </citation>
    <scope>NUCLEOTIDE SEQUENCE [LARGE SCALE GENOMIC DNA]</scope>
    <source>
        <strain evidence="1 2">KORDI 51-2</strain>
    </source>
</reference>
<dbReference type="AlphaFoldDB" id="U5DA27"/>
<dbReference type="EMBL" id="ASSJ01000049">
    <property type="protein sequence ID" value="ERN41438.1"/>
    <property type="molecule type" value="Genomic_DNA"/>
</dbReference>
<keyword evidence="2" id="KW-1185">Reference proteome</keyword>
<sequence>MKIVTTASLPTDTKQLCCYRNASDRLAVLTGEGVADWQLERIVFPGERFLFAAPPHAVLRVCHPSSEGVTSARLSCSELYVGES</sequence>
<dbReference type="OrthoDB" id="460810at2"/>
<dbReference type="InParanoid" id="U5DA27"/>
<proteinExistence type="predicted"/>
<evidence type="ECO:0000313" key="2">
    <source>
        <dbReference type="Proteomes" id="UP000016960"/>
    </source>
</evidence>
<dbReference type="Proteomes" id="UP000016960">
    <property type="component" value="Unassembled WGS sequence"/>
</dbReference>
<organism evidence="1 2">
    <name type="scientific">Rubidibacter lacunae KORDI 51-2</name>
    <dbReference type="NCBI Taxonomy" id="582515"/>
    <lineage>
        <taxon>Bacteria</taxon>
        <taxon>Bacillati</taxon>
        <taxon>Cyanobacteriota</taxon>
        <taxon>Cyanophyceae</taxon>
        <taxon>Oscillatoriophycideae</taxon>
        <taxon>Chroococcales</taxon>
        <taxon>Aphanothecaceae</taxon>
        <taxon>Rubidibacter</taxon>
    </lineage>
</organism>
<accession>U5DA27</accession>
<dbReference type="STRING" id="582515.KR51_00020110"/>
<dbReference type="PATRIC" id="fig|582515.4.peg.2264"/>
<dbReference type="InterPro" id="IPR014964">
    <property type="entry name" value="DUF1830"/>
</dbReference>
<comment type="caution">
    <text evidence="1">The sequence shown here is derived from an EMBL/GenBank/DDBJ whole genome shotgun (WGS) entry which is preliminary data.</text>
</comment>
<dbReference type="eggNOG" id="ENOG502ZMPJ">
    <property type="taxonomic scope" value="Bacteria"/>
</dbReference>
<gene>
    <name evidence="1" type="ORF">KR51_00020110</name>
</gene>
<dbReference type="RefSeq" id="WP_022606993.1">
    <property type="nucleotide sequence ID" value="NZ_ASSJ01000049.1"/>
</dbReference>
<evidence type="ECO:0000313" key="1">
    <source>
        <dbReference type="EMBL" id="ERN41438.1"/>
    </source>
</evidence>
<protein>
    <submittedName>
        <fullName evidence="1">Uncharacterized protein</fullName>
    </submittedName>
</protein>
<name>U5DA27_9CHRO</name>
<dbReference type="Pfam" id="PF08865">
    <property type="entry name" value="DUF1830"/>
    <property type="match status" value="1"/>
</dbReference>